<keyword evidence="3" id="KW-1185">Reference proteome</keyword>
<feature type="compositionally biased region" description="Basic and acidic residues" evidence="1">
    <location>
        <begin position="97"/>
        <end position="106"/>
    </location>
</feature>
<dbReference type="Proteomes" id="UP000076563">
    <property type="component" value="Unassembled WGS sequence"/>
</dbReference>
<dbReference type="OrthoDB" id="2476675at2"/>
<sequence>MRIYSQKSFQFDHPTGAFPAVVVEKEKVVDVPEWVTHSTMYQWAVSSGDLDRIDSKQDEKAIESENKEEKAAKSRQKGASKAKTETETNGEVDGETDGDRHQEEQQ</sequence>
<dbReference type="RefSeq" id="WP_063181983.1">
    <property type="nucleotide sequence ID" value="NZ_LQRA01000052.1"/>
</dbReference>
<protein>
    <submittedName>
        <fullName evidence="2">Uncharacterized protein</fullName>
    </submittedName>
</protein>
<dbReference type="AlphaFoldDB" id="A0A163YEU4"/>
<accession>A0A163YEU4</accession>
<evidence type="ECO:0000313" key="2">
    <source>
        <dbReference type="EMBL" id="KZE79308.1"/>
    </source>
</evidence>
<evidence type="ECO:0000313" key="3">
    <source>
        <dbReference type="Proteomes" id="UP000076563"/>
    </source>
</evidence>
<dbReference type="EMBL" id="LQRA01000052">
    <property type="protein sequence ID" value="KZE79308.1"/>
    <property type="molecule type" value="Genomic_DNA"/>
</dbReference>
<feature type="region of interest" description="Disordered" evidence="1">
    <location>
        <begin position="52"/>
        <end position="106"/>
    </location>
</feature>
<feature type="compositionally biased region" description="Basic and acidic residues" evidence="1">
    <location>
        <begin position="52"/>
        <end position="72"/>
    </location>
</feature>
<reference evidence="3" key="1">
    <citation type="submission" date="2016-01" db="EMBL/GenBank/DDBJ databases">
        <title>Draft genome of Chromobacterium sp. F49.</title>
        <authorList>
            <person name="Hong K.W."/>
        </authorList>
    </citation>
    <scope>NUCLEOTIDE SEQUENCE [LARGE SCALE GENOMIC DNA]</scope>
    <source>
        <strain evidence="3">M63</strain>
    </source>
</reference>
<proteinExistence type="predicted"/>
<name>A0A163YEU4_9BACL</name>
<comment type="caution">
    <text evidence="2">The sequence shown here is derived from an EMBL/GenBank/DDBJ whole genome shotgun (WGS) entry which is preliminary data.</text>
</comment>
<organism evidence="2 3">
    <name type="scientific">Paenibacillus elgii</name>
    <dbReference type="NCBI Taxonomy" id="189691"/>
    <lineage>
        <taxon>Bacteria</taxon>
        <taxon>Bacillati</taxon>
        <taxon>Bacillota</taxon>
        <taxon>Bacilli</taxon>
        <taxon>Bacillales</taxon>
        <taxon>Paenibacillaceae</taxon>
        <taxon>Paenibacillus</taxon>
    </lineage>
</organism>
<gene>
    <name evidence="2" type="ORF">AV654_17725</name>
</gene>
<evidence type="ECO:0000256" key="1">
    <source>
        <dbReference type="SAM" id="MobiDB-lite"/>
    </source>
</evidence>